<dbReference type="SUPFAM" id="SSF56496">
    <property type="entry name" value="Fibrinogen C-terminal domain-like"/>
    <property type="match status" value="1"/>
</dbReference>
<dbReference type="Pfam" id="PF00147">
    <property type="entry name" value="Fibrinogen_C"/>
    <property type="match status" value="1"/>
</dbReference>
<organism evidence="3 4">
    <name type="scientific">Ridgeia piscesae</name>
    <name type="common">Tubeworm</name>
    <dbReference type="NCBI Taxonomy" id="27915"/>
    <lineage>
        <taxon>Eukaryota</taxon>
        <taxon>Metazoa</taxon>
        <taxon>Spiralia</taxon>
        <taxon>Lophotrochozoa</taxon>
        <taxon>Annelida</taxon>
        <taxon>Polychaeta</taxon>
        <taxon>Sedentaria</taxon>
        <taxon>Canalipalpata</taxon>
        <taxon>Sabellida</taxon>
        <taxon>Siboglinidae</taxon>
        <taxon>Ridgeia</taxon>
    </lineage>
</organism>
<accession>A0AAD9NL88</accession>
<protein>
    <recommendedName>
        <fullName evidence="2">Fibrinogen C-terminal domain-containing protein</fullName>
    </recommendedName>
</protein>
<dbReference type="Proteomes" id="UP001209878">
    <property type="component" value="Unassembled WGS sequence"/>
</dbReference>
<keyword evidence="4" id="KW-1185">Reference proteome</keyword>
<evidence type="ECO:0000256" key="1">
    <source>
        <dbReference type="SAM" id="SignalP"/>
    </source>
</evidence>
<feature type="signal peptide" evidence="1">
    <location>
        <begin position="1"/>
        <end position="16"/>
    </location>
</feature>
<evidence type="ECO:0000259" key="2">
    <source>
        <dbReference type="Pfam" id="PF00147"/>
    </source>
</evidence>
<feature type="chain" id="PRO_5041922733" description="Fibrinogen C-terminal domain-containing protein" evidence="1">
    <location>
        <begin position="17"/>
        <end position="138"/>
    </location>
</feature>
<name>A0AAD9NL88_RIDPI</name>
<dbReference type="InterPro" id="IPR036056">
    <property type="entry name" value="Fibrinogen-like_C"/>
</dbReference>
<dbReference type="AlphaFoldDB" id="A0AAD9NL88"/>
<comment type="caution">
    <text evidence="3">The sequence shown here is derived from an EMBL/GenBank/DDBJ whole genome shotgun (WGS) entry which is preliminary data.</text>
</comment>
<dbReference type="InterPro" id="IPR002181">
    <property type="entry name" value="Fibrinogen_a/b/g_C_dom"/>
</dbReference>
<keyword evidence="1" id="KW-0732">Signal</keyword>
<feature type="domain" description="Fibrinogen C-terminal" evidence="2">
    <location>
        <begin position="90"/>
        <end position="134"/>
    </location>
</feature>
<dbReference type="EMBL" id="JAODUO010000964">
    <property type="protein sequence ID" value="KAK2172406.1"/>
    <property type="molecule type" value="Genomic_DNA"/>
</dbReference>
<reference evidence="3" key="1">
    <citation type="journal article" date="2023" name="Mol. Biol. Evol.">
        <title>Third-Generation Sequencing Reveals the Adaptive Role of the Epigenome in Three Deep-Sea Polychaetes.</title>
        <authorList>
            <person name="Perez M."/>
            <person name="Aroh O."/>
            <person name="Sun Y."/>
            <person name="Lan Y."/>
            <person name="Juniper S.K."/>
            <person name="Young C.R."/>
            <person name="Angers B."/>
            <person name="Qian P.Y."/>
        </authorList>
    </citation>
    <scope>NUCLEOTIDE SEQUENCE</scope>
    <source>
        <strain evidence="3">R07B-5</strain>
    </source>
</reference>
<gene>
    <name evidence="3" type="ORF">NP493_964g00007</name>
</gene>
<dbReference type="InterPro" id="IPR014716">
    <property type="entry name" value="Fibrinogen_a/b/g_C_1"/>
</dbReference>
<sequence>MLPLSAVALGVQLCLSLGTATRLKCKPRRTVRRRSPLLVAACFGRPATRQRLEAAGHCCRNRFQPKIKNTCSIIAYTVQLLVAMFVHTSLLQQRTTGALMFNRTWADYTNGFWGAGSGSTVEMWFGNENTYRLTWVTT</sequence>
<proteinExistence type="predicted"/>
<evidence type="ECO:0000313" key="3">
    <source>
        <dbReference type="EMBL" id="KAK2172406.1"/>
    </source>
</evidence>
<evidence type="ECO:0000313" key="4">
    <source>
        <dbReference type="Proteomes" id="UP001209878"/>
    </source>
</evidence>
<dbReference type="Gene3D" id="3.90.215.10">
    <property type="entry name" value="Gamma Fibrinogen, chain A, domain 1"/>
    <property type="match status" value="1"/>
</dbReference>